<evidence type="ECO:0000313" key="2">
    <source>
        <dbReference type="EMBL" id="PNX61373.1"/>
    </source>
</evidence>
<accession>A0A2K3K503</accession>
<reference evidence="2 3" key="2">
    <citation type="journal article" date="2017" name="Front. Plant Sci.">
        <title>Gene Classification and Mining of Molecular Markers Useful in Red Clover (Trifolium pratense) Breeding.</title>
        <authorList>
            <person name="Istvanek J."/>
            <person name="Dluhosova J."/>
            <person name="Dluhos P."/>
            <person name="Patkova L."/>
            <person name="Nedelnik J."/>
            <person name="Repkova J."/>
        </authorList>
    </citation>
    <scope>NUCLEOTIDE SEQUENCE [LARGE SCALE GENOMIC DNA]</scope>
    <source>
        <strain evidence="3">cv. Tatra</strain>
        <tissue evidence="2">Young leaves</tissue>
    </source>
</reference>
<feature type="region of interest" description="Disordered" evidence="1">
    <location>
        <begin position="1"/>
        <end position="22"/>
    </location>
</feature>
<gene>
    <name evidence="2" type="ORF">L195_g060635</name>
</gene>
<protein>
    <recommendedName>
        <fullName evidence="4">Retrovirus-related Pol polyprotein from transposon TNT 1-94</fullName>
    </recommendedName>
</protein>
<dbReference type="EMBL" id="ASHM01141430">
    <property type="protein sequence ID" value="PNX61373.1"/>
    <property type="molecule type" value="Genomic_DNA"/>
</dbReference>
<organism evidence="2 3">
    <name type="scientific">Trifolium pratense</name>
    <name type="common">Red clover</name>
    <dbReference type="NCBI Taxonomy" id="57577"/>
    <lineage>
        <taxon>Eukaryota</taxon>
        <taxon>Viridiplantae</taxon>
        <taxon>Streptophyta</taxon>
        <taxon>Embryophyta</taxon>
        <taxon>Tracheophyta</taxon>
        <taxon>Spermatophyta</taxon>
        <taxon>Magnoliopsida</taxon>
        <taxon>eudicotyledons</taxon>
        <taxon>Gunneridae</taxon>
        <taxon>Pentapetalae</taxon>
        <taxon>rosids</taxon>
        <taxon>fabids</taxon>
        <taxon>Fabales</taxon>
        <taxon>Fabaceae</taxon>
        <taxon>Papilionoideae</taxon>
        <taxon>50 kb inversion clade</taxon>
        <taxon>NPAAA clade</taxon>
        <taxon>Hologalegina</taxon>
        <taxon>IRL clade</taxon>
        <taxon>Trifolieae</taxon>
        <taxon>Trifolium</taxon>
    </lineage>
</organism>
<dbReference type="AlphaFoldDB" id="A0A2K3K503"/>
<comment type="caution">
    <text evidence="2">The sequence shown here is derived from an EMBL/GenBank/DDBJ whole genome shotgun (WGS) entry which is preliminary data.</text>
</comment>
<reference evidence="2 3" key="1">
    <citation type="journal article" date="2014" name="Am. J. Bot.">
        <title>Genome assembly and annotation for red clover (Trifolium pratense; Fabaceae).</title>
        <authorList>
            <person name="Istvanek J."/>
            <person name="Jaros M."/>
            <person name="Krenek A."/>
            <person name="Repkova J."/>
        </authorList>
    </citation>
    <scope>NUCLEOTIDE SEQUENCE [LARGE SCALE GENOMIC DNA]</scope>
    <source>
        <strain evidence="3">cv. Tatra</strain>
        <tissue evidence="2">Young leaves</tissue>
    </source>
</reference>
<evidence type="ECO:0000313" key="3">
    <source>
        <dbReference type="Proteomes" id="UP000236291"/>
    </source>
</evidence>
<evidence type="ECO:0008006" key="4">
    <source>
        <dbReference type="Google" id="ProtNLM"/>
    </source>
</evidence>
<feature type="non-terminal residue" evidence="2">
    <location>
        <position position="86"/>
    </location>
</feature>
<evidence type="ECO:0000256" key="1">
    <source>
        <dbReference type="SAM" id="MobiDB-lite"/>
    </source>
</evidence>
<proteinExistence type="predicted"/>
<dbReference type="Proteomes" id="UP000236291">
    <property type="component" value="Unassembled WGS sequence"/>
</dbReference>
<sequence>MIEEISEEQVNQPVPEVRRSNRPRVLPARLQECEMNSDGQVNNDGELIHLAFMAESEPIDVNSALQSEKWRCAMKEELDSIESNQT</sequence>
<name>A0A2K3K503_TRIPR</name>